<dbReference type="STRING" id="694270.A0A395T6W3"/>
<evidence type="ECO:0000313" key="6">
    <source>
        <dbReference type="Proteomes" id="UP000266234"/>
    </source>
</evidence>
<dbReference type="GO" id="GO:0005634">
    <property type="term" value="C:nucleus"/>
    <property type="evidence" value="ECO:0007669"/>
    <property type="project" value="TreeGrafter"/>
</dbReference>
<keyword evidence="2 3" id="KW-0040">ANK repeat</keyword>
<dbReference type="EMBL" id="PXOG01000030">
    <property type="protein sequence ID" value="RGP80484.1"/>
    <property type="molecule type" value="Genomic_DNA"/>
</dbReference>
<dbReference type="InterPro" id="IPR050663">
    <property type="entry name" value="Ankyrin-SOCS_Box"/>
</dbReference>
<dbReference type="GO" id="GO:0000976">
    <property type="term" value="F:transcription cis-regulatory region binding"/>
    <property type="evidence" value="ECO:0007669"/>
    <property type="project" value="TreeGrafter"/>
</dbReference>
<dbReference type="SUPFAM" id="SSF48403">
    <property type="entry name" value="Ankyrin repeat"/>
    <property type="match status" value="1"/>
</dbReference>
<dbReference type="Gene3D" id="1.25.40.20">
    <property type="entry name" value="Ankyrin repeat-containing domain"/>
    <property type="match status" value="2"/>
</dbReference>
<feature type="repeat" description="ANK" evidence="3">
    <location>
        <begin position="362"/>
        <end position="394"/>
    </location>
</feature>
<feature type="repeat" description="ANK" evidence="3">
    <location>
        <begin position="395"/>
        <end position="433"/>
    </location>
</feature>
<keyword evidence="1" id="KW-0677">Repeat</keyword>
<evidence type="ECO:0000256" key="2">
    <source>
        <dbReference type="ARBA" id="ARBA00023043"/>
    </source>
</evidence>
<dbReference type="PROSITE" id="PS50297">
    <property type="entry name" value="ANK_REP_REGION"/>
    <property type="match status" value="2"/>
</dbReference>
<dbReference type="InterPro" id="IPR036770">
    <property type="entry name" value="Ankyrin_rpt-contain_sf"/>
</dbReference>
<dbReference type="InterPro" id="IPR002110">
    <property type="entry name" value="Ankyrin_rpt"/>
</dbReference>
<sequence length="648" mass="71904">MEVLGAVASSIAVLQALAAGKHVISIAREVSDFQNDFDHLMKELTLVKSMAKAIARMPPSTYEQGLIDAATEDLNEVTKELETLLRCCSRKVETKDSKTFKTKKRKWLLERSTIQKLQQRMKNAKDTLHFAVTSSRATNDAQFQAELRQMLVNLHSSHTVDNDTSGASPENSSVQYHLTNKSESSARGTTSTTDRGDKAQIGDLALYTAIETLLDVWESILPEVGLSRYVVCLVHDELLNKDLDDHKVYLLQKLTKIAGVCIEETTTSLHNAIRQGKDLQFALDEQPWAIDIADATGHSPLTLATETNQVDCMKVLISAGANPNHLLPDGSSALMIAAKSGCPESVRLLLKAKCRVDCADSYGTTALHMASRACCPQSVSFLLAAGSSATSRDNYGNTPLHDFATTREANCDKLIQVLEILIMAGADIQAKNSYGRTPIMTSVFHGNVAAMKCLFEAGGSFSMCHGPYDQNSLHLAARHASLDMLEYLDSLSLAEIDPYQMDTWANTSWDHFMMSLTDYHLRVPGYPKRGNAETQAFVKLYQGVKERYLRPDIASLGQVVKGLQARDATTARQSLLPLLAKKRGETHASWYRAVDKRIQHLEWDLATEDVEEYLMELKEELDTPVWKIPSRHGRIDQGPSGEFEFRRH</sequence>
<feature type="region of interest" description="Disordered" evidence="4">
    <location>
        <begin position="158"/>
        <end position="195"/>
    </location>
</feature>
<protein>
    <submittedName>
        <fullName evidence="5">Ankyrin ph and sec7 domain containing secg</fullName>
    </submittedName>
</protein>
<evidence type="ECO:0000256" key="3">
    <source>
        <dbReference type="PROSITE-ProRule" id="PRU00023"/>
    </source>
</evidence>
<feature type="repeat" description="ANK" evidence="3">
    <location>
        <begin position="329"/>
        <end position="361"/>
    </location>
</feature>
<keyword evidence="6" id="KW-1185">Reference proteome</keyword>
<feature type="compositionally biased region" description="Polar residues" evidence="4">
    <location>
        <begin position="158"/>
        <end position="193"/>
    </location>
</feature>
<dbReference type="GO" id="GO:0045944">
    <property type="term" value="P:positive regulation of transcription by RNA polymerase II"/>
    <property type="evidence" value="ECO:0007669"/>
    <property type="project" value="TreeGrafter"/>
</dbReference>
<dbReference type="PANTHER" id="PTHR24193">
    <property type="entry name" value="ANKYRIN REPEAT PROTEIN"/>
    <property type="match status" value="1"/>
</dbReference>
<gene>
    <name evidence="5" type="ORF">FLONG3_1412</name>
</gene>
<reference evidence="5 6" key="1">
    <citation type="journal article" date="2018" name="PLoS Pathog.">
        <title>Evolution of structural diversity of trichothecenes, a family of toxins produced by plant pathogenic and entomopathogenic fungi.</title>
        <authorList>
            <person name="Proctor R.H."/>
            <person name="McCormick S.P."/>
            <person name="Kim H.S."/>
            <person name="Cardoza R.E."/>
            <person name="Stanley A.M."/>
            <person name="Lindo L."/>
            <person name="Kelly A."/>
            <person name="Brown D.W."/>
            <person name="Lee T."/>
            <person name="Vaughan M.M."/>
            <person name="Alexander N.J."/>
            <person name="Busman M."/>
            <person name="Gutierrez S."/>
        </authorList>
    </citation>
    <scope>NUCLEOTIDE SEQUENCE [LARGE SCALE GENOMIC DNA]</scope>
    <source>
        <strain evidence="5 6">NRRL 20695</strain>
    </source>
</reference>
<comment type="caution">
    <text evidence="5">The sequence shown here is derived from an EMBL/GenBank/DDBJ whole genome shotgun (WGS) entry which is preliminary data.</text>
</comment>
<feature type="repeat" description="ANK" evidence="3">
    <location>
        <begin position="296"/>
        <end position="324"/>
    </location>
</feature>
<organism evidence="5 6">
    <name type="scientific">Fusarium longipes</name>
    <dbReference type="NCBI Taxonomy" id="694270"/>
    <lineage>
        <taxon>Eukaryota</taxon>
        <taxon>Fungi</taxon>
        <taxon>Dikarya</taxon>
        <taxon>Ascomycota</taxon>
        <taxon>Pezizomycotina</taxon>
        <taxon>Sordariomycetes</taxon>
        <taxon>Hypocreomycetidae</taxon>
        <taxon>Hypocreales</taxon>
        <taxon>Nectriaceae</taxon>
        <taxon>Fusarium</taxon>
    </lineage>
</organism>
<dbReference type="SMART" id="SM00248">
    <property type="entry name" value="ANK"/>
    <property type="match status" value="6"/>
</dbReference>
<dbReference type="Proteomes" id="UP000266234">
    <property type="component" value="Unassembled WGS sequence"/>
</dbReference>
<accession>A0A395T6W3</accession>
<dbReference type="AlphaFoldDB" id="A0A395T6W3"/>
<evidence type="ECO:0000256" key="1">
    <source>
        <dbReference type="ARBA" id="ARBA00022737"/>
    </source>
</evidence>
<dbReference type="PROSITE" id="PS50088">
    <property type="entry name" value="ANK_REPEAT"/>
    <property type="match status" value="4"/>
</dbReference>
<name>A0A395T6W3_9HYPO</name>
<proteinExistence type="predicted"/>
<dbReference type="OrthoDB" id="7464126at2759"/>
<dbReference type="Pfam" id="PF12796">
    <property type="entry name" value="Ank_2"/>
    <property type="match status" value="2"/>
</dbReference>
<evidence type="ECO:0000256" key="4">
    <source>
        <dbReference type="SAM" id="MobiDB-lite"/>
    </source>
</evidence>
<dbReference type="PANTHER" id="PTHR24193:SF121">
    <property type="entry name" value="ADA2A-CONTAINING COMPLEX COMPONENT 3, ISOFORM D"/>
    <property type="match status" value="1"/>
</dbReference>
<evidence type="ECO:0000313" key="5">
    <source>
        <dbReference type="EMBL" id="RGP80484.1"/>
    </source>
</evidence>